<evidence type="ECO:0000313" key="6">
    <source>
        <dbReference type="Proteomes" id="UP000746471"/>
    </source>
</evidence>
<comment type="caution">
    <text evidence="5">The sequence shown here is derived from an EMBL/GenBank/DDBJ whole genome shotgun (WGS) entry which is preliminary data.</text>
</comment>
<dbReference type="RefSeq" id="WP_213235445.1">
    <property type="nucleotide sequence ID" value="NZ_JAHBCL010000004.1"/>
</dbReference>
<dbReference type="SUPFAM" id="SSF54862">
    <property type="entry name" value="4Fe-4S ferredoxins"/>
    <property type="match status" value="1"/>
</dbReference>
<evidence type="ECO:0000256" key="2">
    <source>
        <dbReference type="ARBA" id="ARBA00023004"/>
    </source>
</evidence>
<dbReference type="PROSITE" id="PS00198">
    <property type="entry name" value="4FE4S_FER_1"/>
    <property type="match status" value="1"/>
</dbReference>
<keyword evidence="6" id="KW-1185">Reference proteome</keyword>
<accession>A0ABS5PL74</accession>
<dbReference type="InterPro" id="IPR017896">
    <property type="entry name" value="4Fe4S_Fe-S-bd"/>
</dbReference>
<keyword evidence="2" id="KW-0408">Iron</keyword>
<keyword evidence="1" id="KW-0479">Metal-binding</keyword>
<dbReference type="InterPro" id="IPR057431">
    <property type="entry name" value="LdpA_Fe-S-bd"/>
</dbReference>
<feature type="domain" description="4Fe-4S ferredoxin-type" evidence="4">
    <location>
        <begin position="36"/>
        <end position="65"/>
    </location>
</feature>
<dbReference type="InterPro" id="IPR017900">
    <property type="entry name" value="4Fe4S_Fe_S_CS"/>
</dbReference>
<feature type="domain" description="4Fe-4S ferredoxin-type" evidence="4">
    <location>
        <begin position="4"/>
        <end position="35"/>
    </location>
</feature>
<dbReference type="PROSITE" id="PS51379">
    <property type="entry name" value="4FE4S_FER_2"/>
    <property type="match status" value="2"/>
</dbReference>
<dbReference type="Pfam" id="PF25160">
    <property type="entry name" value="LdpA_Fe-S-bd"/>
    <property type="match status" value="1"/>
</dbReference>
<dbReference type="EMBL" id="JAHBCL010000004">
    <property type="protein sequence ID" value="MBS7525657.1"/>
    <property type="molecule type" value="Genomic_DNA"/>
</dbReference>
<reference evidence="5 6" key="1">
    <citation type="submission" date="2021-05" db="EMBL/GenBank/DDBJ databases">
        <title>Fusibacter ferrireducens sp. nov., an anaerobic, sulfur- and Fe-reducing bacterium isolated from the mangrove sediment.</title>
        <authorList>
            <person name="Qiu D."/>
        </authorList>
    </citation>
    <scope>NUCLEOTIDE SEQUENCE [LARGE SCALE GENOMIC DNA]</scope>
    <source>
        <strain evidence="5 6">DSM 12116</strain>
    </source>
</reference>
<evidence type="ECO:0000313" key="5">
    <source>
        <dbReference type="EMBL" id="MBS7525657.1"/>
    </source>
</evidence>
<protein>
    <submittedName>
        <fullName evidence="5">4Fe-4S binding protein</fullName>
    </submittedName>
</protein>
<dbReference type="Gene3D" id="3.30.70.20">
    <property type="match status" value="1"/>
</dbReference>
<proteinExistence type="predicted"/>
<evidence type="ECO:0000259" key="4">
    <source>
        <dbReference type="PROSITE" id="PS51379"/>
    </source>
</evidence>
<evidence type="ECO:0000256" key="3">
    <source>
        <dbReference type="ARBA" id="ARBA00023014"/>
    </source>
</evidence>
<sequence length="66" mass="7293">MAKKVAVIDANRCDRSPFCPVKRVCPVNAVKANMYGVPEVNQSECIGCGKCLRYCPMRAVTMVELQ</sequence>
<evidence type="ECO:0000256" key="1">
    <source>
        <dbReference type="ARBA" id="ARBA00022723"/>
    </source>
</evidence>
<organism evidence="5 6">
    <name type="scientific">Fusibacter paucivorans</name>
    <dbReference type="NCBI Taxonomy" id="76009"/>
    <lineage>
        <taxon>Bacteria</taxon>
        <taxon>Bacillati</taxon>
        <taxon>Bacillota</taxon>
        <taxon>Clostridia</taxon>
        <taxon>Eubacteriales</taxon>
        <taxon>Eubacteriales Family XII. Incertae Sedis</taxon>
        <taxon>Fusibacter</taxon>
    </lineage>
</organism>
<name>A0ABS5PL74_9FIRM</name>
<gene>
    <name evidence="5" type="ORF">KHM83_03095</name>
</gene>
<keyword evidence="3" id="KW-0411">Iron-sulfur</keyword>
<dbReference type="Proteomes" id="UP000746471">
    <property type="component" value="Unassembled WGS sequence"/>
</dbReference>